<dbReference type="InterPro" id="IPR006119">
    <property type="entry name" value="Resolv_N"/>
</dbReference>
<dbReference type="CDD" id="cd00338">
    <property type="entry name" value="Ser_Recombinase"/>
    <property type="match status" value="1"/>
</dbReference>
<dbReference type="GO" id="GO:0000150">
    <property type="term" value="F:DNA strand exchange activity"/>
    <property type="evidence" value="ECO:0007669"/>
    <property type="project" value="InterPro"/>
</dbReference>
<dbReference type="Gene3D" id="3.40.50.1390">
    <property type="entry name" value="Resolvase, N-terminal catalytic domain"/>
    <property type="match status" value="1"/>
</dbReference>
<accession>A0A502F3V7</accession>
<dbReference type="EMBL" id="RCZH01000002">
    <property type="protein sequence ID" value="TPG44537.1"/>
    <property type="molecule type" value="Genomic_DNA"/>
</dbReference>
<dbReference type="OrthoDB" id="9815006at2"/>
<dbReference type="PROSITE" id="PS00397">
    <property type="entry name" value="RECOMBINASES_1"/>
    <property type="match status" value="1"/>
</dbReference>
<evidence type="ECO:0000256" key="1">
    <source>
        <dbReference type="ARBA" id="ARBA00022908"/>
    </source>
</evidence>
<dbReference type="RefSeq" id="WP_140503754.1">
    <property type="nucleotide sequence ID" value="NZ_RCZH01000002.1"/>
</dbReference>
<dbReference type="PANTHER" id="PTHR30461:SF23">
    <property type="entry name" value="DNA RECOMBINASE-RELATED"/>
    <property type="match status" value="1"/>
</dbReference>
<evidence type="ECO:0000256" key="5">
    <source>
        <dbReference type="PROSITE-ProRule" id="PRU10137"/>
    </source>
</evidence>
<name>A0A502F3V7_9FLAO</name>
<proteinExistence type="predicted"/>
<feature type="active site" description="O-(5'-phospho-DNA)-serine intermediate" evidence="4 5">
    <location>
        <position position="14"/>
    </location>
</feature>
<evidence type="ECO:0000259" key="6">
    <source>
        <dbReference type="PROSITE" id="PS51736"/>
    </source>
</evidence>
<keyword evidence="1" id="KW-0229">DNA integration</keyword>
<evidence type="ECO:0000313" key="8">
    <source>
        <dbReference type="Proteomes" id="UP000319700"/>
    </source>
</evidence>
<evidence type="ECO:0000256" key="3">
    <source>
        <dbReference type="ARBA" id="ARBA00023172"/>
    </source>
</evidence>
<dbReference type="PROSITE" id="PS51736">
    <property type="entry name" value="RECOMBINASES_3"/>
    <property type="match status" value="1"/>
</dbReference>
<dbReference type="Pfam" id="PF00239">
    <property type="entry name" value="Resolvase"/>
    <property type="match status" value="1"/>
</dbReference>
<reference evidence="7 8" key="1">
    <citation type="journal article" date="2019" name="Environ. Microbiol.">
        <title>Species interactions and distinct microbial communities in high Arctic permafrost affected cryosols are associated with the CH4 and CO2 gas fluxes.</title>
        <authorList>
            <person name="Altshuler I."/>
            <person name="Hamel J."/>
            <person name="Turney S."/>
            <person name="Magnuson E."/>
            <person name="Levesque R."/>
            <person name="Greer C."/>
            <person name="Whyte L.G."/>
        </authorList>
    </citation>
    <scope>NUCLEOTIDE SEQUENCE [LARGE SCALE GENOMIC DNA]</scope>
    <source>
        <strain evidence="7 8">42</strain>
    </source>
</reference>
<dbReference type="GO" id="GO:0003677">
    <property type="term" value="F:DNA binding"/>
    <property type="evidence" value="ECO:0007669"/>
    <property type="project" value="UniProtKB-KW"/>
</dbReference>
<evidence type="ECO:0000313" key="7">
    <source>
        <dbReference type="EMBL" id="TPG44537.1"/>
    </source>
</evidence>
<dbReference type="SMART" id="SM00857">
    <property type="entry name" value="Resolvase"/>
    <property type="match status" value="1"/>
</dbReference>
<evidence type="ECO:0000256" key="4">
    <source>
        <dbReference type="PIRSR" id="PIRSR606118-50"/>
    </source>
</evidence>
<dbReference type="SUPFAM" id="SSF53041">
    <property type="entry name" value="Resolvase-like"/>
    <property type="match status" value="1"/>
</dbReference>
<protein>
    <submittedName>
        <fullName evidence="7">Recombinase family protein</fullName>
    </submittedName>
</protein>
<dbReference type="GO" id="GO:0015074">
    <property type="term" value="P:DNA integration"/>
    <property type="evidence" value="ECO:0007669"/>
    <property type="project" value="UniProtKB-KW"/>
</dbReference>
<evidence type="ECO:0000256" key="2">
    <source>
        <dbReference type="ARBA" id="ARBA00023125"/>
    </source>
</evidence>
<dbReference type="InterPro" id="IPR006118">
    <property type="entry name" value="Recombinase_CS"/>
</dbReference>
<gene>
    <name evidence="7" type="ORF">EAH81_03425</name>
</gene>
<comment type="caution">
    <text evidence="7">The sequence shown here is derived from an EMBL/GenBank/DDBJ whole genome shotgun (WGS) entry which is preliminary data.</text>
</comment>
<organism evidence="7 8">
    <name type="scientific">Flavobacterium pectinovorum</name>
    <dbReference type="NCBI Taxonomy" id="29533"/>
    <lineage>
        <taxon>Bacteria</taxon>
        <taxon>Pseudomonadati</taxon>
        <taxon>Bacteroidota</taxon>
        <taxon>Flavobacteriia</taxon>
        <taxon>Flavobacteriales</taxon>
        <taxon>Flavobacteriaceae</taxon>
        <taxon>Flavobacterium</taxon>
    </lineage>
</organism>
<sequence>MNNNINVIIYCRVSTDEQAQRGFSLDYQEESLRRYCDARNYNIVNVYREDHSAKNFNRPEWSKLKTYAKANKREIHKVFFAKWDRFSRNVEQALTVLREFDSMGIELNASEQYLDTSNSDNKMVLSIYLTAGEVERDKISSRTIAGTYQCKKDGYFTGKAPYGYNNFRNELKKSTLKANDYSIFVKRAFHEVAINIEPVEVIRKRLRADGMKLEKAPLVKCSKISFI</sequence>
<dbReference type="InterPro" id="IPR050639">
    <property type="entry name" value="SSR_resolvase"/>
</dbReference>
<dbReference type="PANTHER" id="PTHR30461">
    <property type="entry name" value="DNA-INVERTASE FROM LAMBDOID PROPHAGE"/>
    <property type="match status" value="1"/>
</dbReference>
<dbReference type="AlphaFoldDB" id="A0A502F3V7"/>
<keyword evidence="2" id="KW-0238">DNA-binding</keyword>
<dbReference type="Proteomes" id="UP000319700">
    <property type="component" value="Unassembled WGS sequence"/>
</dbReference>
<keyword evidence="8" id="KW-1185">Reference proteome</keyword>
<feature type="domain" description="Resolvase/invertase-type recombinase catalytic" evidence="6">
    <location>
        <begin position="6"/>
        <end position="154"/>
    </location>
</feature>
<dbReference type="InterPro" id="IPR036162">
    <property type="entry name" value="Resolvase-like_N_sf"/>
</dbReference>
<keyword evidence="3" id="KW-0233">DNA recombination</keyword>